<proteinExistence type="inferred from homology"/>
<evidence type="ECO:0000256" key="8">
    <source>
        <dbReference type="ARBA" id="ARBA00022989"/>
    </source>
</evidence>
<dbReference type="Pfam" id="PF21687">
    <property type="entry name" value="T2SSK_1st"/>
    <property type="match status" value="1"/>
</dbReference>
<keyword evidence="8" id="KW-1133">Transmembrane helix</keyword>
<dbReference type="EMBL" id="FKIF01000008">
    <property type="protein sequence ID" value="SAI72988.1"/>
    <property type="molecule type" value="Genomic_DNA"/>
</dbReference>
<evidence type="ECO:0000256" key="10">
    <source>
        <dbReference type="PIRNR" id="PIRNR002786"/>
    </source>
</evidence>
<sequence>MAVIVALLAVAVTTVIVATLMQRQTTYVRAVQSQQVRAELQASVRGGLQSASRLLREDGARTSQTHSDGAWAQPIVDTRLADGTRTARPLPVFVGRIEDEQGKYNLRNLISNGALDTYAVDQLRRLCTMVDVAPEIADRIAQRVLISQPGSGNDGVSLAAEDADAQRAAQQAQAPFPRSIDDLRSVQGVDEAVIAKLRPHLTLLPGVTLVNANTASAEVLAVWVPGLGLEQARGLIAQRNGGQWFLNNADFVNRLNMQDLAPNSVRVAVHSDWFTLVGAARLNPTAVMPVRALFARDGAAAHLVWSREGA</sequence>
<dbReference type="Proteomes" id="UP000076848">
    <property type="component" value="Unassembled WGS sequence"/>
</dbReference>
<evidence type="ECO:0000256" key="9">
    <source>
        <dbReference type="ARBA" id="ARBA00023136"/>
    </source>
</evidence>
<comment type="similarity">
    <text evidence="2 10">Belongs to the GSP K family.</text>
</comment>
<evidence type="ECO:0000256" key="5">
    <source>
        <dbReference type="ARBA" id="ARBA00022519"/>
    </source>
</evidence>
<evidence type="ECO:0000313" key="14">
    <source>
        <dbReference type="Proteomes" id="UP000076848"/>
    </source>
</evidence>
<evidence type="ECO:0000256" key="3">
    <source>
        <dbReference type="ARBA" id="ARBA00022448"/>
    </source>
</evidence>
<evidence type="ECO:0000256" key="6">
    <source>
        <dbReference type="ARBA" id="ARBA00022692"/>
    </source>
</evidence>
<accession>A0A157SR59</accession>
<dbReference type="InterPro" id="IPR010994">
    <property type="entry name" value="RuvA_2-like"/>
</dbReference>
<evidence type="ECO:0000256" key="1">
    <source>
        <dbReference type="ARBA" id="ARBA00004533"/>
    </source>
</evidence>
<protein>
    <recommendedName>
        <fullName evidence="10">Type II secretion system protein K</fullName>
    </recommendedName>
</protein>
<keyword evidence="6" id="KW-0812">Transmembrane</keyword>
<evidence type="ECO:0000256" key="2">
    <source>
        <dbReference type="ARBA" id="ARBA00007246"/>
    </source>
</evidence>
<gene>
    <name evidence="13" type="primary">gspK_3</name>
    <name evidence="13" type="ORF">SAMEA3906486_04394</name>
</gene>
<dbReference type="PANTHER" id="PTHR38831:SF1">
    <property type="entry name" value="TYPE II SECRETION SYSTEM PROTEIN K-RELATED"/>
    <property type="match status" value="1"/>
</dbReference>
<dbReference type="PANTHER" id="PTHR38831">
    <property type="entry name" value="TYPE II SECRETION SYSTEM PROTEIN K"/>
    <property type="match status" value="1"/>
</dbReference>
<keyword evidence="14" id="KW-1185">Reference proteome</keyword>
<evidence type="ECO:0000259" key="11">
    <source>
        <dbReference type="Pfam" id="PF03934"/>
    </source>
</evidence>
<dbReference type="AlphaFoldDB" id="A0A157SR59"/>
<dbReference type="SUPFAM" id="SSF47781">
    <property type="entry name" value="RuvA domain 2-like"/>
    <property type="match status" value="1"/>
</dbReference>
<dbReference type="GO" id="GO:0005886">
    <property type="term" value="C:plasma membrane"/>
    <property type="evidence" value="ECO:0007669"/>
    <property type="project" value="UniProtKB-SubCell"/>
</dbReference>
<keyword evidence="4 10" id="KW-1003">Cell membrane</keyword>
<keyword evidence="9 10" id="KW-0472">Membrane</keyword>
<dbReference type="Gene3D" id="1.10.40.60">
    <property type="entry name" value="EpsJ-like"/>
    <property type="match status" value="2"/>
</dbReference>
<feature type="domain" description="T2SS protein K second SAM-like" evidence="11">
    <location>
        <begin position="210"/>
        <end position="269"/>
    </location>
</feature>
<dbReference type="InterPro" id="IPR038072">
    <property type="entry name" value="GspK_central_sf"/>
</dbReference>
<dbReference type="STRING" id="288768.SAMEA3906486_04394"/>
<evidence type="ECO:0000256" key="4">
    <source>
        <dbReference type="ARBA" id="ARBA00022475"/>
    </source>
</evidence>
<evidence type="ECO:0000313" key="13">
    <source>
        <dbReference type="EMBL" id="SAI72988.1"/>
    </source>
</evidence>
<dbReference type="Pfam" id="PF03934">
    <property type="entry name" value="T2SSK"/>
    <property type="match status" value="1"/>
</dbReference>
<name>A0A157SR59_9BORD</name>
<evidence type="ECO:0000256" key="7">
    <source>
        <dbReference type="ARBA" id="ARBA00022927"/>
    </source>
</evidence>
<keyword evidence="7" id="KW-0653">Protein transport</keyword>
<keyword evidence="3 10" id="KW-0813">Transport</keyword>
<reference evidence="13 14" key="1">
    <citation type="submission" date="2016-04" db="EMBL/GenBank/DDBJ databases">
        <authorList>
            <consortium name="Pathogen Informatics"/>
        </authorList>
    </citation>
    <scope>NUCLEOTIDE SEQUENCE [LARGE SCALE GENOMIC DNA]</scope>
    <source>
        <strain evidence="13 14">H050680373</strain>
    </source>
</reference>
<evidence type="ECO:0000259" key="12">
    <source>
        <dbReference type="Pfam" id="PF21687"/>
    </source>
</evidence>
<dbReference type="InterPro" id="IPR049031">
    <property type="entry name" value="T2SSK_SAM-like_1st"/>
</dbReference>
<dbReference type="InterPro" id="IPR005628">
    <property type="entry name" value="GspK"/>
</dbReference>
<dbReference type="NCBIfam" id="NF037980">
    <property type="entry name" value="T2SS_GspK"/>
    <property type="match status" value="1"/>
</dbReference>
<dbReference type="Gene3D" id="3.30.1300.30">
    <property type="entry name" value="GSPII I/J protein-like"/>
    <property type="match status" value="1"/>
</dbReference>
<dbReference type="PIRSF" id="PIRSF002786">
    <property type="entry name" value="XcpX"/>
    <property type="match status" value="1"/>
</dbReference>
<organism evidence="13 14">
    <name type="scientific">Bordetella ansorpii</name>
    <dbReference type="NCBI Taxonomy" id="288768"/>
    <lineage>
        <taxon>Bacteria</taxon>
        <taxon>Pseudomonadati</taxon>
        <taxon>Pseudomonadota</taxon>
        <taxon>Betaproteobacteria</taxon>
        <taxon>Burkholderiales</taxon>
        <taxon>Alcaligenaceae</taxon>
        <taxon>Bordetella</taxon>
    </lineage>
</organism>
<comment type="subcellular location">
    <subcellularLocation>
        <location evidence="1 10">Cell inner membrane</location>
    </subcellularLocation>
</comment>
<feature type="domain" description="T2SS protein K first SAM-like" evidence="12">
    <location>
        <begin position="102"/>
        <end position="205"/>
    </location>
</feature>
<dbReference type="SUPFAM" id="SSF158544">
    <property type="entry name" value="GspK insert domain-like"/>
    <property type="match status" value="1"/>
</dbReference>
<dbReference type="GO" id="GO:0009306">
    <property type="term" value="P:protein secretion"/>
    <property type="evidence" value="ECO:0007669"/>
    <property type="project" value="InterPro"/>
</dbReference>
<keyword evidence="5 10" id="KW-0997">Cell inner membrane</keyword>
<dbReference type="InterPro" id="IPR049179">
    <property type="entry name" value="T2SSK_SAM-like_2nd"/>
</dbReference>